<dbReference type="Proteomes" id="UP000245119">
    <property type="component" value="Linkage Group LG7"/>
</dbReference>
<dbReference type="PANTHER" id="PTHR10796">
    <property type="entry name" value="PATCHED-RELATED"/>
    <property type="match status" value="1"/>
</dbReference>
<gene>
    <name evidence="9" type="ORF">C0Q70_12551</name>
</gene>
<comment type="subcellular location">
    <subcellularLocation>
        <location evidence="1">Membrane</location>
        <topology evidence="1">Multi-pass membrane protein</topology>
    </subcellularLocation>
</comment>
<evidence type="ECO:0000256" key="6">
    <source>
        <dbReference type="ARBA" id="ARBA00023180"/>
    </source>
</evidence>
<dbReference type="InterPro" id="IPR051697">
    <property type="entry name" value="Patched_domain-protein"/>
</dbReference>
<reference evidence="9 10" key="1">
    <citation type="submission" date="2018-04" db="EMBL/GenBank/DDBJ databases">
        <title>The genome of golden apple snail Pomacea canaliculata provides insight into stress tolerance and invasive adaptation.</title>
        <authorList>
            <person name="Liu C."/>
            <person name="Liu B."/>
            <person name="Ren Y."/>
            <person name="Zhang Y."/>
            <person name="Wang H."/>
            <person name="Li S."/>
            <person name="Jiang F."/>
            <person name="Yin L."/>
            <person name="Zhang G."/>
            <person name="Qian W."/>
            <person name="Fan W."/>
        </authorList>
    </citation>
    <scope>NUCLEOTIDE SEQUENCE [LARGE SCALE GENOMIC DNA]</scope>
    <source>
        <strain evidence="9">SZHN2017</strain>
        <tissue evidence="9">Muscle</tissue>
    </source>
</reference>
<feature type="transmembrane region" description="Helical" evidence="7">
    <location>
        <begin position="321"/>
        <end position="347"/>
    </location>
</feature>
<comment type="similarity">
    <text evidence="2">Belongs to the patched family.</text>
</comment>
<evidence type="ECO:0000256" key="2">
    <source>
        <dbReference type="ARBA" id="ARBA00005585"/>
    </source>
</evidence>
<dbReference type="Gene3D" id="1.20.1640.10">
    <property type="entry name" value="Multidrug efflux transporter AcrB transmembrane domain"/>
    <property type="match status" value="2"/>
</dbReference>
<keyword evidence="10" id="KW-1185">Reference proteome</keyword>
<feature type="transmembrane region" description="Helical" evidence="7">
    <location>
        <begin position="177"/>
        <end position="194"/>
    </location>
</feature>
<dbReference type="InterPro" id="IPR000731">
    <property type="entry name" value="SSD"/>
</dbReference>
<dbReference type="GO" id="GO:0022857">
    <property type="term" value="F:transmembrane transporter activity"/>
    <property type="evidence" value="ECO:0007669"/>
    <property type="project" value="InterPro"/>
</dbReference>
<feature type="transmembrane region" description="Helical" evidence="7">
    <location>
        <begin position="288"/>
        <end position="309"/>
    </location>
</feature>
<dbReference type="SUPFAM" id="SSF82866">
    <property type="entry name" value="Multidrug efflux transporter AcrB transmembrane domain"/>
    <property type="match status" value="2"/>
</dbReference>
<dbReference type="PROSITE" id="PS50156">
    <property type="entry name" value="SSD"/>
    <property type="match status" value="1"/>
</dbReference>
<evidence type="ECO:0000313" key="10">
    <source>
        <dbReference type="Proteomes" id="UP000245119"/>
    </source>
</evidence>
<feature type="transmembrane region" description="Helical" evidence="7">
    <location>
        <begin position="702"/>
        <end position="720"/>
    </location>
</feature>
<keyword evidence="3 7" id="KW-0812">Transmembrane</keyword>
<evidence type="ECO:0000256" key="4">
    <source>
        <dbReference type="ARBA" id="ARBA00022989"/>
    </source>
</evidence>
<evidence type="ECO:0000313" key="9">
    <source>
        <dbReference type="EMBL" id="PVD27393.1"/>
    </source>
</evidence>
<dbReference type="Pfam" id="PF02460">
    <property type="entry name" value="Patched"/>
    <property type="match status" value="1"/>
</dbReference>
<organism evidence="9 10">
    <name type="scientific">Pomacea canaliculata</name>
    <name type="common">Golden apple snail</name>
    <dbReference type="NCBI Taxonomy" id="400727"/>
    <lineage>
        <taxon>Eukaryota</taxon>
        <taxon>Metazoa</taxon>
        <taxon>Spiralia</taxon>
        <taxon>Lophotrochozoa</taxon>
        <taxon>Mollusca</taxon>
        <taxon>Gastropoda</taxon>
        <taxon>Caenogastropoda</taxon>
        <taxon>Architaenioglossa</taxon>
        <taxon>Ampullarioidea</taxon>
        <taxon>Ampullariidae</taxon>
        <taxon>Pomacea</taxon>
    </lineage>
</organism>
<feature type="transmembrane region" description="Helical" evidence="7">
    <location>
        <begin position="409"/>
        <end position="434"/>
    </location>
</feature>
<dbReference type="OrthoDB" id="6510177at2759"/>
<dbReference type="AlphaFoldDB" id="A0A2T7P1X2"/>
<keyword evidence="4 7" id="KW-1133">Transmembrane helix</keyword>
<evidence type="ECO:0000256" key="7">
    <source>
        <dbReference type="SAM" id="Phobius"/>
    </source>
</evidence>
<dbReference type="PRINTS" id="PR00702">
    <property type="entry name" value="ACRIFLAVINRP"/>
</dbReference>
<evidence type="ECO:0000259" key="8">
    <source>
        <dbReference type="PROSITE" id="PS50156"/>
    </source>
</evidence>
<feature type="transmembrane region" description="Helical" evidence="7">
    <location>
        <begin position="242"/>
        <end position="268"/>
    </location>
</feature>
<accession>A0A2T7P1X2</accession>
<evidence type="ECO:0000256" key="1">
    <source>
        <dbReference type="ARBA" id="ARBA00004141"/>
    </source>
</evidence>
<feature type="domain" description="SSD" evidence="8">
    <location>
        <begin position="176"/>
        <end position="346"/>
    </location>
</feature>
<keyword evidence="5 7" id="KW-0472">Membrane</keyword>
<dbReference type="InterPro" id="IPR003392">
    <property type="entry name" value="PTHD_SSD"/>
</dbReference>
<keyword evidence="6" id="KW-0325">Glycoprotein</keyword>
<sequence>MAFDTFAQSDMLIVATLLFKAHDNKDVFQEESVSEIRSIIQKIKDITIQKDSQNQSLENLCARRNSTCVINGEFFLSPSIQKRLKDGLITYPFSTIPGRAERVDLSSFIGQPTIKPPNILTAAKVLRLTFFLKEESSEWDDSFLSTAAAIQPQNTTMSYGAPSSLSEELYKGTIGDVKLFVMTFVVSIIFVSLVSSGGDMVSTRTVLANCGVMIAGLSIVTSLGFVALFGVKFVSLAGVMPFLLIGNVTFDGSSAAGIGVDDMFLLMVSWSETLEDMGLSVPERLGATFAHAGISMTITSITDFASFVIGTKSKFGCIVNFAIFTAVAVMVCYLLQITVFGGCLTLHGMRVYSQRHFLTYRRTKPRKELEEEGMSRCGALLCGGETPSTYRGDESMCEKLPRLLLHKLFAHYFVSIAIVICFMAYLAVSIYGAIHLPQGLIISDLVPPSSYYHAFLADQHKYFSSSLAISFVVSGDYKDGYETLMENLLKKAQEDKMIQFDYKRCWLSDYVLQPYFSKESFMSNLATRFLPANSRYYTDVVLDFTNSSITASRCYVLSKPMKNQYEMADLMVRMRKIADSSKLPVFPFHPSFPVFEQFLEILPATLELMGIALAVITVACAIFLPHPLMVVLVTITVAMILVGIFGFMYYWDTALSSITMIHLVMSVGFSVDFSTHVCSAYLQSPSNTRGERVRYAISHAASPIFNGGSSSLLGVCLLSFSDSYIFVSFFRIMVLVIGFGMLHAVLFLPAVLSLIGPEDKIWHNF</sequence>
<dbReference type="GO" id="GO:0016020">
    <property type="term" value="C:membrane"/>
    <property type="evidence" value="ECO:0007669"/>
    <property type="project" value="UniProtKB-SubCell"/>
</dbReference>
<evidence type="ECO:0000256" key="3">
    <source>
        <dbReference type="ARBA" id="ARBA00022692"/>
    </source>
</evidence>
<name>A0A2T7P1X2_POMCA</name>
<dbReference type="InterPro" id="IPR001036">
    <property type="entry name" value="Acrflvin-R"/>
</dbReference>
<protein>
    <recommendedName>
        <fullName evidence="8">SSD domain-containing protein</fullName>
    </recommendedName>
</protein>
<comment type="caution">
    <text evidence="9">The sequence shown here is derived from an EMBL/GenBank/DDBJ whole genome shotgun (WGS) entry which is preliminary data.</text>
</comment>
<feature type="transmembrane region" description="Helical" evidence="7">
    <location>
        <begin position="663"/>
        <end position="682"/>
    </location>
</feature>
<feature type="transmembrane region" description="Helical" evidence="7">
    <location>
        <begin position="206"/>
        <end position="230"/>
    </location>
</feature>
<feature type="transmembrane region" description="Helical" evidence="7">
    <location>
        <begin position="630"/>
        <end position="651"/>
    </location>
</feature>
<dbReference type="PANTHER" id="PTHR10796:SF92">
    <property type="entry name" value="PATCHED-RELATED, ISOFORM A"/>
    <property type="match status" value="1"/>
</dbReference>
<feature type="transmembrane region" description="Helical" evidence="7">
    <location>
        <begin position="732"/>
        <end position="755"/>
    </location>
</feature>
<dbReference type="EMBL" id="PZQS01000007">
    <property type="protein sequence ID" value="PVD27393.1"/>
    <property type="molecule type" value="Genomic_DNA"/>
</dbReference>
<evidence type="ECO:0000256" key="5">
    <source>
        <dbReference type="ARBA" id="ARBA00023136"/>
    </source>
</evidence>
<feature type="transmembrane region" description="Helical" evidence="7">
    <location>
        <begin position="601"/>
        <end position="624"/>
    </location>
</feature>
<proteinExistence type="inferred from homology"/>